<keyword evidence="8 12" id="KW-0133">Cell shape</keyword>
<keyword evidence="3 12" id="KW-0436">Ligase</keyword>
<dbReference type="InterPro" id="IPR013815">
    <property type="entry name" value="ATP_grasp_subdomain_1"/>
</dbReference>
<dbReference type="GO" id="GO:0071555">
    <property type="term" value="P:cell wall organization"/>
    <property type="evidence" value="ECO:0007669"/>
    <property type="project" value="UniProtKB-KW"/>
</dbReference>
<reference evidence="17 18" key="1">
    <citation type="journal article" date="2016" name="Nat. Commun.">
        <title>Thousands of microbial genomes shed light on interconnected biogeochemical processes in an aquifer system.</title>
        <authorList>
            <person name="Anantharaman K."/>
            <person name="Brown C.T."/>
            <person name="Hug L.A."/>
            <person name="Sharon I."/>
            <person name="Castelle C.J."/>
            <person name="Probst A.J."/>
            <person name="Thomas B.C."/>
            <person name="Singh A."/>
            <person name="Wilkins M.J."/>
            <person name="Karaoz U."/>
            <person name="Brodie E.L."/>
            <person name="Williams K.H."/>
            <person name="Hubbard S.S."/>
            <person name="Banfield J.F."/>
        </authorList>
    </citation>
    <scope>NUCLEOTIDE SEQUENCE [LARGE SCALE GENOMIC DNA]</scope>
</reference>
<dbReference type="InterPro" id="IPR016185">
    <property type="entry name" value="PreATP-grasp_dom_sf"/>
</dbReference>
<dbReference type="Gene3D" id="3.40.50.20">
    <property type="match status" value="1"/>
</dbReference>
<gene>
    <name evidence="12" type="primary">ddl</name>
    <name evidence="17" type="ORF">A2Z10_00905</name>
</gene>
<comment type="catalytic activity">
    <reaction evidence="12">
        <text>2 D-alanine + ATP = D-alanyl-D-alanine + ADP + phosphate + H(+)</text>
        <dbReference type="Rhea" id="RHEA:11224"/>
        <dbReference type="ChEBI" id="CHEBI:15378"/>
        <dbReference type="ChEBI" id="CHEBI:30616"/>
        <dbReference type="ChEBI" id="CHEBI:43474"/>
        <dbReference type="ChEBI" id="CHEBI:57416"/>
        <dbReference type="ChEBI" id="CHEBI:57822"/>
        <dbReference type="ChEBI" id="CHEBI:456216"/>
        <dbReference type="EC" id="6.3.2.4"/>
    </reaction>
</comment>
<feature type="domain" description="ATP-grasp" evidence="16">
    <location>
        <begin position="148"/>
        <end position="353"/>
    </location>
</feature>
<evidence type="ECO:0000256" key="9">
    <source>
        <dbReference type="ARBA" id="ARBA00022984"/>
    </source>
</evidence>
<dbReference type="AlphaFoldDB" id="A0A1F5B0B0"/>
<feature type="binding site" evidence="14">
    <location>
        <position position="307"/>
    </location>
    <ligand>
        <name>Mg(2+)</name>
        <dbReference type="ChEBI" id="CHEBI:18420"/>
        <label>1</label>
    </ligand>
</feature>
<dbReference type="InterPro" id="IPR011095">
    <property type="entry name" value="Dala_Dala_lig_C"/>
</dbReference>
<dbReference type="GO" id="GO:0005829">
    <property type="term" value="C:cytosol"/>
    <property type="evidence" value="ECO:0007669"/>
    <property type="project" value="TreeGrafter"/>
</dbReference>
<evidence type="ECO:0000313" key="18">
    <source>
        <dbReference type="Proteomes" id="UP000176639"/>
    </source>
</evidence>
<dbReference type="GO" id="GO:0008360">
    <property type="term" value="P:regulation of cell shape"/>
    <property type="evidence" value="ECO:0007669"/>
    <property type="project" value="UniProtKB-KW"/>
</dbReference>
<evidence type="ECO:0000256" key="4">
    <source>
        <dbReference type="ARBA" id="ARBA00022723"/>
    </source>
</evidence>
<dbReference type="SUPFAM" id="SSF52440">
    <property type="entry name" value="PreATP-grasp domain"/>
    <property type="match status" value="1"/>
</dbReference>
<dbReference type="PROSITE" id="PS00844">
    <property type="entry name" value="DALA_DALA_LIGASE_2"/>
    <property type="match status" value="1"/>
</dbReference>
<accession>A0A1F5B0B0</accession>
<comment type="pathway">
    <text evidence="12">Cell wall biogenesis; peptidoglycan biosynthesis.</text>
</comment>
<keyword evidence="10 14" id="KW-0464">Manganese</keyword>
<dbReference type="InterPro" id="IPR000291">
    <property type="entry name" value="D-Ala_lig_Van_CS"/>
</dbReference>
<name>A0A1F5B0B0_9BACT</name>
<comment type="cofactor">
    <cofactor evidence="14">
        <name>Mg(2+)</name>
        <dbReference type="ChEBI" id="CHEBI:18420"/>
    </cofactor>
    <cofactor evidence="14">
        <name>Mn(2+)</name>
        <dbReference type="ChEBI" id="CHEBI:29035"/>
    </cofactor>
    <text evidence="14">Binds 2 magnesium or manganese ions per subunit.</text>
</comment>
<keyword evidence="4 14" id="KW-0479">Metal-binding</keyword>
<dbReference type="EMBL" id="MEYI01000016">
    <property type="protein sequence ID" value="OGD24056.1"/>
    <property type="molecule type" value="Genomic_DNA"/>
</dbReference>
<evidence type="ECO:0000256" key="3">
    <source>
        <dbReference type="ARBA" id="ARBA00022598"/>
    </source>
</evidence>
<evidence type="ECO:0000256" key="12">
    <source>
        <dbReference type="HAMAP-Rule" id="MF_00047"/>
    </source>
</evidence>
<evidence type="ECO:0000256" key="7">
    <source>
        <dbReference type="ARBA" id="ARBA00022842"/>
    </source>
</evidence>
<evidence type="ECO:0000259" key="16">
    <source>
        <dbReference type="PROSITE" id="PS50975"/>
    </source>
</evidence>
<comment type="similarity">
    <text evidence="2 12">Belongs to the D-alanine--D-alanine ligase family.</text>
</comment>
<feature type="active site" evidence="13">
    <location>
        <position position="331"/>
    </location>
</feature>
<evidence type="ECO:0000256" key="2">
    <source>
        <dbReference type="ARBA" id="ARBA00010871"/>
    </source>
</evidence>
<dbReference type="InterPro" id="IPR011761">
    <property type="entry name" value="ATP-grasp"/>
</dbReference>
<dbReference type="InterPro" id="IPR005905">
    <property type="entry name" value="D_ala_D_ala"/>
</dbReference>
<dbReference type="GO" id="GO:0046872">
    <property type="term" value="F:metal ion binding"/>
    <property type="evidence" value="ECO:0007669"/>
    <property type="project" value="UniProtKB-KW"/>
</dbReference>
<dbReference type="GO" id="GO:0009252">
    <property type="term" value="P:peptidoglycan biosynthetic process"/>
    <property type="evidence" value="ECO:0007669"/>
    <property type="project" value="UniProtKB-UniRule"/>
</dbReference>
<evidence type="ECO:0000256" key="14">
    <source>
        <dbReference type="PIRSR" id="PIRSR039102-3"/>
    </source>
</evidence>
<dbReference type="Gene3D" id="3.30.470.20">
    <property type="entry name" value="ATP-grasp fold, B domain"/>
    <property type="match status" value="1"/>
</dbReference>
<protein>
    <recommendedName>
        <fullName evidence="12">D-alanine--D-alanine ligase</fullName>
        <ecNumber evidence="12">6.3.2.4</ecNumber>
    </recommendedName>
    <alternativeName>
        <fullName evidence="12">D-Ala-D-Ala ligase</fullName>
    </alternativeName>
    <alternativeName>
        <fullName evidence="12">D-alanylalanine synthetase</fullName>
    </alternativeName>
</protein>
<evidence type="ECO:0000256" key="15">
    <source>
        <dbReference type="PROSITE-ProRule" id="PRU00409"/>
    </source>
</evidence>
<dbReference type="Proteomes" id="UP000176639">
    <property type="component" value="Unassembled WGS sequence"/>
</dbReference>
<keyword evidence="7 14" id="KW-0460">Magnesium</keyword>
<evidence type="ECO:0000256" key="13">
    <source>
        <dbReference type="PIRSR" id="PIRSR039102-1"/>
    </source>
</evidence>
<feature type="binding site" evidence="14">
    <location>
        <position position="320"/>
    </location>
    <ligand>
        <name>Mg(2+)</name>
        <dbReference type="ChEBI" id="CHEBI:18420"/>
        <label>2</label>
    </ligand>
</feature>
<dbReference type="EC" id="6.3.2.4" evidence="12"/>
<dbReference type="PROSITE" id="PS50975">
    <property type="entry name" value="ATP_GRASP"/>
    <property type="match status" value="1"/>
</dbReference>
<evidence type="ECO:0000256" key="8">
    <source>
        <dbReference type="ARBA" id="ARBA00022960"/>
    </source>
</evidence>
<evidence type="ECO:0000256" key="6">
    <source>
        <dbReference type="ARBA" id="ARBA00022840"/>
    </source>
</evidence>
<evidence type="ECO:0000256" key="1">
    <source>
        <dbReference type="ARBA" id="ARBA00001936"/>
    </source>
</evidence>
<dbReference type="PROSITE" id="PS00843">
    <property type="entry name" value="DALA_DALA_LIGASE_1"/>
    <property type="match status" value="1"/>
</dbReference>
<dbReference type="Pfam" id="PF01820">
    <property type="entry name" value="Dala_Dala_lig_N"/>
    <property type="match status" value="1"/>
</dbReference>
<dbReference type="PIRSF" id="PIRSF039102">
    <property type="entry name" value="Ddl/VanB"/>
    <property type="match status" value="1"/>
</dbReference>
<feature type="binding site" evidence="14">
    <location>
        <position position="322"/>
    </location>
    <ligand>
        <name>Mg(2+)</name>
        <dbReference type="ChEBI" id="CHEBI:18420"/>
        <label>2</label>
    </ligand>
</feature>
<dbReference type="HAMAP" id="MF_00047">
    <property type="entry name" value="Dala_Dala_lig"/>
    <property type="match status" value="1"/>
</dbReference>
<dbReference type="Pfam" id="PF07478">
    <property type="entry name" value="Dala_Dala_lig_C"/>
    <property type="match status" value="1"/>
</dbReference>
<dbReference type="UniPathway" id="UPA00219"/>
<organism evidence="17 18">
    <name type="scientific">Candidatus Azambacteria bacterium RBG_16_47_10</name>
    <dbReference type="NCBI Taxonomy" id="1797292"/>
    <lineage>
        <taxon>Bacteria</taxon>
        <taxon>Candidatus Azamiibacteriota</taxon>
    </lineage>
</organism>
<comment type="subcellular location">
    <subcellularLocation>
        <location evidence="12">Cytoplasm</location>
    </subcellularLocation>
</comment>
<feature type="active site" evidence="13">
    <location>
        <position position="193"/>
    </location>
</feature>
<feature type="active site" evidence="13">
    <location>
        <position position="21"/>
    </location>
</feature>
<comment type="function">
    <text evidence="12">Cell wall formation.</text>
</comment>
<dbReference type="PANTHER" id="PTHR23132:SF25">
    <property type="entry name" value="D-ALANINE--D-ALANINE LIGASE A"/>
    <property type="match status" value="1"/>
</dbReference>
<evidence type="ECO:0000256" key="10">
    <source>
        <dbReference type="ARBA" id="ARBA00023211"/>
    </source>
</evidence>
<proteinExistence type="inferred from homology"/>
<keyword evidence="11 12" id="KW-0961">Cell wall biogenesis/degradation</keyword>
<evidence type="ECO:0000313" key="17">
    <source>
        <dbReference type="EMBL" id="OGD24056.1"/>
    </source>
</evidence>
<dbReference type="GO" id="GO:0005524">
    <property type="term" value="F:ATP binding"/>
    <property type="evidence" value="ECO:0007669"/>
    <property type="project" value="UniProtKB-UniRule"/>
</dbReference>
<dbReference type="GO" id="GO:0008716">
    <property type="term" value="F:D-alanine-D-alanine ligase activity"/>
    <property type="evidence" value="ECO:0007669"/>
    <property type="project" value="UniProtKB-UniRule"/>
</dbReference>
<comment type="caution">
    <text evidence="17">The sequence shown here is derived from an EMBL/GenBank/DDBJ whole genome shotgun (WGS) entry which is preliminary data.</text>
</comment>
<keyword evidence="6 15" id="KW-0067">ATP-binding</keyword>
<evidence type="ECO:0000256" key="11">
    <source>
        <dbReference type="ARBA" id="ARBA00023316"/>
    </source>
</evidence>
<dbReference type="NCBIfam" id="NF002525">
    <property type="entry name" value="PRK01966.1-1"/>
    <property type="match status" value="1"/>
</dbReference>
<keyword evidence="9 12" id="KW-0573">Peptidoglycan synthesis</keyword>
<dbReference type="NCBIfam" id="NF002378">
    <property type="entry name" value="PRK01372.1"/>
    <property type="match status" value="1"/>
</dbReference>
<keyword evidence="5 15" id="KW-0547">Nucleotide-binding</keyword>
<sequence length="369" mass="41095">MKNNRHKKIRVAILFGGKSAEHEVSIMSARNVYQALDKTKYEITVIGVTKAGHWLPMPDNFLLQEPKIKKELARQENQADIALIPAKASFSLSEAETKKTSFDVVFPVLHGPYGEDGSMQGLLKLVGVPFVGAGVLGSAVGMDKDVMKRLLRDAGLPIGKFITLAVHEKIPSFAYIKKTLGLPFYIKPANLGSSVGVNRVKNSKEYKVAIEESFTYDNKIIIEENIEGREIECSVLGNEHPIASLPGEVVTNKTHHSFYSYDAKYLDEHGAELLIPAPLDKKQIKTAQDMAVKVFKTLCCEGMGRVDFFLKTDGTLIVNEINTIPGFTSISMYPKLWEASDMSYTKLIDKLIELAIERFNKEKKLITTR</sequence>
<feature type="binding site" evidence="14">
    <location>
        <position position="320"/>
    </location>
    <ligand>
        <name>Mg(2+)</name>
        <dbReference type="ChEBI" id="CHEBI:18420"/>
        <label>1</label>
    </ligand>
</feature>
<dbReference type="PANTHER" id="PTHR23132">
    <property type="entry name" value="D-ALANINE--D-ALANINE LIGASE"/>
    <property type="match status" value="1"/>
</dbReference>
<comment type="cofactor">
    <cofactor evidence="1">
        <name>Mn(2+)</name>
        <dbReference type="ChEBI" id="CHEBI:29035"/>
    </cofactor>
</comment>
<dbReference type="Gene3D" id="3.30.1490.20">
    <property type="entry name" value="ATP-grasp fold, A domain"/>
    <property type="match status" value="1"/>
</dbReference>
<dbReference type="FunFam" id="3.30.470.20:FF:000008">
    <property type="entry name" value="D-alanine--D-alanine ligase"/>
    <property type="match status" value="1"/>
</dbReference>
<dbReference type="NCBIfam" id="NF002528">
    <property type="entry name" value="PRK01966.1-4"/>
    <property type="match status" value="1"/>
</dbReference>
<dbReference type="SUPFAM" id="SSF56059">
    <property type="entry name" value="Glutathione synthetase ATP-binding domain-like"/>
    <property type="match status" value="1"/>
</dbReference>
<keyword evidence="12" id="KW-0963">Cytoplasm</keyword>
<dbReference type="NCBIfam" id="TIGR01205">
    <property type="entry name" value="D_ala_D_alaTIGR"/>
    <property type="match status" value="1"/>
</dbReference>
<dbReference type="InterPro" id="IPR011127">
    <property type="entry name" value="Dala_Dala_lig_N"/>
</dbReference>
<evidence type="ECO:0000256" key="5">
    <source>
        <dbReference type="ARBA" id="ARBA00022741"/>
    </source>
</evidence>